<accession>A0A0E9S6T7</accession>
<protein>
    <submittedName>
        <fullName evidence="1">Uncharacterized protein</fullName>
    </submittedName>
</protein>
<organism evidence="1">
    <name type="scientific">Anguilla anguilla</name>
    <name type="common">European freshwater eel</name>
    <name type="synonym">Muraena anguilla</name>
    <dbReference type="NCBI Taxonomy" id="7936"/>
    <lineage>
        <taxon>Eukaryota</taxon>
        <taxon>Metazoa</taxon>
        <taxon>Chordata</taxon>
        <taxon>Craniata</taxon>
        <taxon>Vertebrata</taxon>
        <taxon>Euteleostomi</taxon>
        <taxon>Actinopterygii</taxon>
        <taxon>Neopterygii</taxon>
        <taxon>Teleostei</taxon>
        <taxon>Anguilliformes</taxon>
        <taxon>Anguillidae</taxon>
        <taxon>Anguilla</taxon>
    </lineage>
</organism>
<dbReference type="AlphaFoldDB" id="A0A0E9S6T7"/>
<reference evidence="1" key="2">
    <citation type="journal article" date="2015" name="Fish Shellfish Immunol.">
        <title>Early steps in the European eel (Anguilla anguilla)-Vibrio vulnificus interaction in the gills: Role of the RtxA13 toxin.</title>
        <authorList>
            <person name="Callol A."/>
            <person name="Pajuelo D."/>
            <person name="Ebbesson L."/>
            <person name="Teles M."/>
            <person name="MacKenzie S."/>
            <person name="Amaro C."/>
        </authorList>
    </citation>
    <scope>NUCLEOTIDE SEQUENCE</scope>
</reference>
<sequence length="48" mass="5315">MTEPERSCQRLESTGLRATNDSHANDITLLCGRVLVVMRVIETAANIE</sequence>
<name>A0A0E9S6T7_ANGAN</name>
<dbReference type="EMBL" id="GBXM01071586">
    <property type="protein sequence ID" value="JAH36991.1"/>
    <property type="molecule type" value="Transcribed_RNA"/>
</dbReference>
<reference evidence="1" key="1">
    <citation type="submission" date="2014-11" db="EMBL/GenBank/DDBJ databases">
        <authorList>
            <person name="Amaro Gonzalez C."/>
        </authorList>
    </citation>
    <scope>NUCLEOTIDE SEQUENCE</scope>
</reference>
<proteinExistence type="predicted"/>
<evidence type="ECO:0000313" key="1">
    <source>
        <dbReference type="EMBL" id="JAH36991.1"/>
    </source>
</evidence>